<reference evidence="6" key="1">
    <citation type="submission" date="2021-03" db="EMBL/GenBank/DDBJ databases">
        <title>Draft genome sequence of rust myrtle Austropuccinia psidii MF-1, a brazilian biotype.</title>
        <authorList>
            <person name="Quecine M.C."/>
            <person name="Pachon D.M.R."/>
            <person name="Bonatelli M.L."/>
            <person name="Correr F.H."/>
            <person name="Franceschini L.M."/>
            <person name="Leite T.F."/>
            <person name="Margarido G.R.A."/>
            <person name="Almeida C.A."/>
            <person name="Ferrarezi J.A."/>
            <person name="Labate C.A."/>
        </authorList>
    </citation>
    <scope>NUCLEOTIDE SEQUENCE</scope>
    <source>
        <strain evidence="6">MF-1</strain>
    </source>
</reference>
<evidence type="ECO:0000256" key="2">
    <source>
        <dbReference type="ARBA" id="ARBA00022884"/>
    </source>
</evidence>
<keyword evidence="7" id="KW-1185">Reference proteome</keyword>
<dbReference type="GO" id="GO:0032196">
    <property type="term" value="P:transposition"/>
    <property type="evidence" value="ECO:0007669"/>
    <property type="project" value="UniProtKB-KW"/>
</dbReference>
<dbReference type="InterPro" id="IPR012337">
    <property type="entry name" value="RNaseH-like_sf"/>
</dbReference>
<dbReference type="GO" id="GO:0003887">
    <property type="term" value="F:DNA-directed DNA polymerase activity"/>
    <property type="evidence" value="ECO:0007669"/>
    <property type="project" value="UniProtKB-EC"/>
</dbReference>
<dbReference type="Gene3D" id="3.30.420.10">
    <property type="entry name" value="Ribonuclease H-like superfamily/Ribonuclease H"/>
    <property type="match status" value="1"/>
</dbReference>
<accession>A0A9Q3E7W6</accession>
<evidence type="ECO:0000256" key="1">
    <source>
        <dbReference type="ARBA" id="ARBA00022578"/>
    </source>
</evidence>
<dbReference type="GO" id="GO:0005634">
    <property type="term" value="C:nucleus"/>
    <property type="evidence" value="ECO:0007669"/>
    <property type="project" value="UniProtKB-ARBA"/>
</dbReference>
<comment type="catalytic activity">
    <reaction evidence="3">
        <text>DNA(n) + a 2'-deoxyribonucleoside 5'-triphosphate = DNA(n+1) + diphosphate</text>
        <dbReference type="Rhea" id="RHEA:22508"/>
        <dbReference type="Rhea" id="RHEA-COMP:17339"/>
        <dbReference type="Rhea" id="RHEA-COMP:17340"/>
        <dbReference type="ChEBI" id="CHEBI:33019"/>
        <dbReference type="ChEBI" id="CHEBI:61560"/>
        <dbReference type="ChEBI" id="CHEBI:173112"/>
        <dbReference type="EC" id="2.7.7.49"/>
    </reaction>
</comment>
<organism evidence="6 7">
    <name type="scientific">Austropuccinia psidii MF-1</name>
    <dbReference type="NCBI Taxonomy" id="1389203"/>
    <lineage>
        <taxon>Eukaryota</taxon>
        <taxon>Fungi</taxon>
        <taxon>Dikarya</taxon>
        <taxon>Basidiomycota</taxon>
        <taxon>Pucciniomycotina</taxon>
        <taxon>Pucciniomycetes</taxon>
        <taxon>Pucciniales</taxon>
        <taxon>Sphaerophragmiaceae</taxon>
        <taxon>Austropuccinia</taxon>
    </lineage>
</organism>
<dbReference type="InterPro" id="IPR036397">
    <property type="entry name" value="RNaseH_sf"/>
</dbReference>
<dbReference type="InterPro" id="IPR039537">
    <property type="entry name" value="Retrotran_Ty1/copia-like"/>
</dbReference>
<proteinExistence type="predicted"/>
<dbReference type="PANTHER" id="PTHR42648">
    <property type="entry name" value="TRANSPOSASE, PUTATIVE-RELATED"/>
    <property type="match status" value="1"/>
</dbReference>
<dbReference type="PROSITE" id="PS50994">
    <property type="entry name" value="INTEGRASE"/>
    <property type="match status" value="1"/>
</dbReference>
<name>A0A9Q3E7W6_9BASI</name>
<dbReference type="GO" id="GO:0003964">
    <property type="term" value="F:RNA-directed DNA polymerase activity"/>
    <property type="evidence" value="ECO:0007669"/>
    <property type="project" value="UniProtKB-EC"/>
</dbReference>
<dbReference type="AlphaFoldDB" id="A0A9Q3E7W6"/>
<dbReference type="PANTHER" id="PTHR42648:SF24">
    <property type="entry name" value="INTEGRASE CATALYTIC DOMAIN-CONTAINING PROTEIN"/>
    <property type="match status" value="1"/>
</dbReference>
<evidence type="ECO:0000313" key="7">
    <source>
        <dbReference type="Proteomes" id="UP000765509"/>
    </source>
</evidence>
<dbReference type="GO" id="GO:0015074">
    <property type="term" value="P:DNA integration"/>
    <property type="evidence" value="ECO:0007669"/>
    <property type="project" value="InterPro"/>
</dbReference>
<dbReference type="Proteomes" id="UP000765509">
    <property type="component" value="Unassembled WGS sequence"/>
</dbReference>
<gene>
    <name evidence="6" type="ORF">O181_052552</name>
</gene>
<evidence type="ECO:0000256" key="4">
    <source>
        <dbReference type="ARBA" id="ARBA00049244"/>
    </source>
</evidence>
<evidence type="ECO:0000259" key="5">
    <source>
        <dbReference type="PROSITE" id="PS50994"/>
    </source>
</evidence>
<keyword evidence="1" id="KW-0815">Transposition</keyword>
<sequence>MIAAVPLSEKRKAKDQLCLWILRFINITSFRVKVVKAYNGTKLVNHSFDNFLKAQGIMHGQLMPYGHHQNGKIECTIRDVLEIACTSLLAENSKAELWPFAFKHVAWLQNRMLNLDSQLIPYMMGGKKKPSLLRLCVFGAKSYINDNQN</sequence>
<protein>
    <recommendedName>
        <fullName evidence="5">Integrase catalytic domain-containing protein</fullName>
    </recommendedName>
</protein>
<evidence type="ECO:0000313" key="6">
    <source>
        <dbReference type="EMBL" id="MBW0512837.1"/>
    </source>
</evidence>
<keyword evidence="2" id="KW-0694">RNA-binding</keyword>
<comment type="caution">
    <text evidence="6">The sequence shown here is derived from an EMBL/GenBank/DDBJ whole genome shotgun (WGS) entry which is preliminary data.</text>
</comment>
<comment type="catalytic activity">
    <reaction evidence="4">
        <text>DNA(n) + a 2'-deoxyribonucleoside 5'-triphosphate = DNA(n+1) + diphosphate</text>
        <dbReference type="Rhea" id="RHEA:22508"/>
        <dbReference type="Rhea" id="RHEA-COMP:17339"/>
        <dbReference type="Rhea" id="RHEA-COMP:17340"/>
        <dbReference type="ChEBI" id="CHEBI:33019"/>
        <dbReference type="ChEBI" id="CHEBI:61560"/>
        <dbReference type="ChEBI" id="CHEBI:173112"/>
        <dbReference type="EC" id="2.7.7.7"/>
    </reaction>
</comment>
<dbReference type="InterPro" id="IPR001584">
    <property type="entry name" value="Integrase_cat-core"/>
</dbReference>
<feature type="domain" description="Integrase catalytic" evidence="5">
    <location>
        <begin position="1"/>
        <end position="129"/>
    </location>
</feature>
<evidence type="ECO:0000256" key="3">
    <source>
        <dbReference type="ARBA" id="ARBA00048173"/>
    </source>
</evidence>
<dbReference type="SUPFAM" id="SSF53098">
    <property type="entry name" value="Ribonuclease H-like"/>
    <property type="match status" value="1"/>
</dbReference>
<dbReference type="GO" id="GO:0003723">
    <property type="term" value="F:RNA binding"/>
    <property type="evidence" value="ECO:0007669"/>
    <property type="project" value="UniProtKB-KW"/>
</dbReference>
<dbReference type="EMBL" id="AVOT02023020">
    <property type="protein sequence ID" value="MBW0512837.1"/>
    <property type="molecule type" value="Genomic_DNA"/>
</dbReference>